<evidence type="ECO:0000256" key="4">
    <source>
        <dbReference type="ARBA" id="ARBA00022729"/>
    </source>
</evidence>
<evidence type="ECO:0000259" key="11">
    <source>
        <dbReference type="Pfam" id="PF01094"/>
    </source>
</evidence>
<dbReference type="SUPFAM" id="SSF53822">
    <property type="entry name" value="Periplasmic binding protein-like I"/>
    <property type="match status" value="1"/>
</dbReference>
<dbReference type="InterPro" id="IPR001828">
    <property type="entry name" value="ANF_lig-bd_rcpt"/>
</dbReference>
<evidence type="ECO:0000256" key="5">
    <source>
        <dbReference type="ARBA" id="ARBA00022989"/>
    </source>
</evidence>
<comment type="caution">
    <text evidence="12">The sequence shown here is derived from an EMBL/GenBank/DDBJ whole genome shotgun (WGS) entry which is preliminary data.</text>
</comment>
<sequence>MIKQSSVKVILAFVPEGDFYPLMKELSRQNVTGIQWIASEAWITAARPSTPEMFPAFGGTLGFVVQKMAIPDLQSFLRNINPYADPNAAFVRDFWEVTDHIKHVNFRNRFGDSVFFDQDGDPPASYDIINWQLDNGKVQHVTVGQFISTQSGTYKLQIDEKKIVWMTGQMVKILKHFSPPAIMMILDIKHRNTN</sequence>
<accession>A0A834CDI8</accession>
<dbReference type="AlphaFoldDB" id="A0A834CDI8"/>
<evidence type="ECO:0000313" key="13">
    <source>
        <dbReference type="Proteomes" id="UP000646548"/>
    </source>
</evidence>
<name>A0A834CDI8_ORYME</name>
<dbReference type="Gene3D" id="3.40.50.2300">
    <property type="match status" value="4"/>
</dbReference>
<dbReference type="GO" id="GO:0004930">
    <property type="term" value="F:G protein-coupled receptor activity"/>
    <property type="evidence" value="ECO:0007669"/>
    <property type="project" value="UniProtKB-KW"/>
</dbReference>
<evidence type="ECO:0000256" key="6">
    <source>
        <dbReference type="ARBA" id="ARBA00023040"/>
    </source>
</evidence>
<evidence type="ECO:0000256" key="8">
    <source>
        <dbReference type="ARBA" id="ARBA00023170"/>
    </source>
</evidence>
<evidence type="ECO:0000256" key="1">
    <source>
        <dbReference type="ARBA" id="ARBA00004651"/>
    </source>
</evidence>
<evidence type="ECO:0000256" key="9">
    <source>
        <dbReference type="ARBA" id="ARBA00023180"/>
    </source>
</evidence>
<evidence type="ECO:0000256" key="10">
    <source>
        <dbReference type="ARBA" id="ARBA00023224"/>
    </source>
</evidence>
<comment type="subcellular location">
    <subcellularLocation>
        <location evidence="1">Cell membrane</location>
        <topology evidence="1">Multi-pass membrane protein</topology>
    </subcellularLocation>
</comment>
<keyword evidence="6" id="KW-0297">G-protein coupled receptor</keyword>
<keyword evidence="5" id="KW-1133">Transmembrane helix</keyword>
<evidence type="ECO:0000256" key="2">
    <source>
        <dbReference type="ARBA" id="ARBA00022475"/>
    </source>
</evidence>
<keyword evidence="3" id="KW-0812">Transmembrane</keyword>
<feature type="domain" description="Receptor ligand binding region" evidence="11">
    <location>
        <begin position="4"/>
        <end position="80"/>
    </location>
</feature>
<dbReference type="InterPro" id="IPR028082">
    <property type="entry name" value="Peripla_BP_I"/>
</dbReference>
<evidence type="ECO:0000313" key="12">
    <source>
        <dbReference type="EMBL" id="KAF6725769.1"/>
    </source>
</evidence>
<dbReference type="InterPro" id="IPR000068">
    <property type="entry name" value="GPCR_3_Ca_sens_rcpt-rel"/>
</dbReference>
<dbReference type="PANTHER" id="PTHR24061:SF519">
    <property type="entry name" value="EXTRACELLULAR CALCIUM-SENSING RECEPTOR-LIKE"/>
    <property type="match status" value="1"/>
</dbReference>
<keyword evidence="4" id="KW-0732">Signal</keyword>
<keyword evidence="9" id="KW-0325">Glycoprotein</keyword>
<reference evidence="12" key="1">
    <citation type="journal article" name="BMC Genomics">
        <title>Long-read sequencing and de novo genome assembly of marine medaka (Oryzias melastigma).</title>
        <authorList>
            <person name="Liang P."/>
            <person name="Saqib H.S.A."/>
            <person name="Ni X."/>
            <person name="Shen Y."/>
        </authorList>
    </citation>
    <scope>NUCLEOTIDE SEQUENCE</scope>
    <source>
        <strain evidence="12">Bigg-433</strain>
    </source>
</reference>
<dbReference type="GO" id="GO:0005886">
    <property type="term" value="C:plasma membrane"/>
    <property type="evidence" value="ECO:0007669"/>
    <property type="project" value="UniProtKB-SubCell"/>
</dbReference>
<keyword evidence="10" id="KW-0807">Transducer</keyword>
<dbReference type="EMBL" id="WKFB01000353">
    <property type="protein sequence ID" value="KAF6725769.1"/>
    <property type="molecule type" value="Genomic_DNA"/>
</dbReference>
<keyword evidence="2" id="KW-1003">Cell membrane</keyword>
<dbReference type="Proteomes" id="UP000646548">
    <property type="component" value="Unassembled WGS sequence"/>
</dbReference>
<evidence type="ECO:0000256" key="7">
    <source>
        <dbReference type="ARBA" id="ARBA00023136"/>
    </source>
</evidence>
<protein>
    <submittedName>
        <fullName evidence="12">Vomeronasal type-2 receptor 1</fullName>
    </submittedName>
</protein>
<dbReference type="PANTHER" id="PTHR24061">
    <property type="entry name" value="CALCIUM-SENSING RECEPTOR-RELATED"/>
    <property type="match status" value="1"/>
</dbReference>
<dbReference type="Pfam" id="PF01094">
    <property type="entry name" value="ANF_receptor"/>
    <property type="match status" value="1"/>
</dbReference>
<organism evidence="12 13">
    <name type="scientific">Oryzias melastigma</name>
    <name type="common">Marine medaka</name>
    <dbReference type="NCBI Taxonomy" id="30732"/>
    <lineage>
        <taxon>Eukaryota</taxon>
        <taxon>Metazoa</taxon>
        <taxon>Chordata</taxon>
        <taxon>Craniata</taxon>
        <taxon>Vertebrata</taxon>
        <taxon>Euteleostomi</taxon>
        <taxon>Actinopterygii</taxon>
        <taxon>Neopterygii</taxon>
        <taxon>Teleostei</taxon>
        <taxon>Neoteleostei</taxon>
        <taxon>Acanthomorphata</taxon>
        <taxon>Ovalentaria</taxon>
        <taxon>Atherinomorphae</taxon>
        <taxon>Beloniformes</taxon>
        <taxon>Adrianichthyidae</taxon>
        <taxon>Oryziinae</taxon>
        <taxon>Oryzias</taxon>
    </lineage>
</organism>
<keyword evidence="7" id="KW-0472">Membrane</keyword>
<keyword evidence="8 12" id="KW-0675">Receptor</keyword>
<evidence type="ECO:0000256" key="3">
    <source>
        <dbReference type="ARBA" id="ARBA00022692"/>
    </source>
</evidence>
<gene>
    <name evidence="12" type="ORF">FQA47_017780</name>
</gene>
<dbReference type="FunFam" id="3.40.50.2300:FF:000016">
    <property type="entry name" value="Taste 1 receptor member 2"/>
    <property type="match status" value="1"/>
</dbReference>
<proteinExistence type="predicted"/>